<dbReference type="OrthoDB" id="1524444at2"/>
<proteinExistence type="predicted"/>
<gene>
    <name evidence="1" type="ORF">FEN17_08360</name>
</gene>
<dbReference type="PROSITE" id="PS51257">
    <property type="entry name" value="PROKAR_LIPOPROTEIN"/>
    <property type="match status" value="1"/>
</dbReference>
<protein>
    <recommendedName>
        <fullName evidence="3">Collagen-like protein</fullName>
    </recommendedName>
</protein>
<name>A0A5R9L5B9_9BACT</name>
<dbReference type="Proteomes" id="UP000306402">
    <property type="component" value="Unassembled WGS sequence"/>
</dbReference>
<reference evidence="1 2" key="1">
    <citation type="submission" date="2019-05" db="EMBL/GenBank/DDBJ databases">
        <authorList>
            <person name="Qu J.-H."/>
        </authorList>
    </citation>
    <scope>NUCLEOTIDE SEQUENCE [LARGE SCALE GENOMIC DNA]</scope>
    <source>
        <strain evidence="1 2">T17</strain>
    </source>
</reference>
<dbReference type="RefSeq" id="WP_138364811.1">
    <property type="nucleotide sequence ID" value="NZ_VCEJ01000002.1"/>
</dbReference>
<dbReference type="EMBL" id="VCEJ01000002">
    <property type="protein sequence ID" value="TLV03601.1"/>
    <property type="molecule type" value="Genomic_DNA"/>
</dbReference>
<comment type="caution">
    <text evidence="1">The sequence shown here is derived from an EMBL/GenBank/DDBJ whole genome shotgun (WGS) entry which is preliminary data.</text>
</comment>
<evidence type="ECO:0000313" key="1">
    <source>
        <dbReference type="EMBL" id="TLV03601.1"/>
    </source>
</evidence>
<evidence type="ECO:0008006" key="3">
    <source>
        <dbReference type="Google" id="ProtNLM"/>
    </source>
</evidence>
<organism evidence="1 2">
    <name type="scientific">Dyadobacter luticola</name>
    <dbReference type="NCBI Taxonomy" id="1979387"/>
    <lineage>
        <taxon>Bacteria</taxon>
        <taxon>Pseudomonadati</taxon>
        <taxon>Bacteroidota</taxon>
        <taxon>Cytophagia</taxon>
        <taxon>Cytophagales</taxon>
        <taxon>Spirosomataceae</taxon>
        <taxon>Dyadobacter</taxon>
    </lineage>
</organism>
<keyword evidence="2" id="KW-1185">Reference proteome</keyword>
<evidence type="ECO:0000313" key="2">
    <source>
        <dbReference type="Proteomes" id="UP000306402"/>
    </source>
</evidence>
<dbReference type="AlphaFoldDB" id="A0A5R9L5B9"/>
<sequence>MNKKLIPLLLVLVAIFQGCRGPEGPPGPEGGSVDIVGTTFDLTGVNFTADQDYQFGLTYAAAKVKVLESDAVLVYILWGTVKSEGQDVNAYRLLPQTAFFTNGGILTYNFDQTKNDFSIFLDGNVNRATLSDDYTKNQEFRIVVVPADFAARTNGTVDFKDYNAVVKHFNIDESKIRKISAQ</sequence>
<accession>A0A5R9L5B9</accession>